<reference evidence="3 4" key="1">
    <citation type="submission" date="2024-01" db="EMBL/GenBank/DDBJ databases">
        <title>A draft genome for a cacao thread blight-causing isolate of Paramarasmius palmivorus.</title>
        <authorList>
            <person name="Baruah I.K."/>
            <person name="Bukari Y."/>
            <person name="Amoako-Attah I."/>
            <person name="Meinhardt L.W."/>
            <person name="Bailey B.A."/>
            <person name="Cohen S.P."/>
        </authorList>
    </citation>
    <scope>NUCLEOTIDE SEQUENCE [LARGE SCALE GENOMIC DNA]</scope>
    <source>
        <strain evidence="3 4">GH-12</strain>
    </source>
</reference>
<comment type="caution">
    <text evidence="3">The sequence shown here is derived from an EMBL/GenBank/DDBJ whole genome shotgun (WGS) entry which is preliminary data.</text>
</comment>
<evidence type="ECO:0000259" key="2">
    <source>
        <dbReference type="PROSITE" id="PS50836"/>
    </source>
</evidence>
<sequence length="159" mass="16218">MGMGFGTGMIGSPMVIMWANSDGSVTLSQRQATEHAMPNVVDAPPRVAALEKDLTTASGDKIQFAFSIPSDGNANPPIIWAFGDKNPNSSAVDATLARHLDKGKTSLSFAATTGGNSTNGNSNNGTTTGNGAQNSALGLFPGHELVVVSALIFGLVVTV</sequence>
<proteinExistence type="predicted"/>
<dbReference type="InterPro" id="IPR005018">
    <property type="entry name" value="DOMON_domain"/>
</dbReference>
<dbReference type="PANTHER" id="PTHR47797:SF3">
    <property type="entry name" value="CYTOCHROME B561 DOMAIN-CONTAINING PROTEIN"/>
    <property type="match status" value="1"/>
</dbReference>
<name>A0AAW0DE35_9AGAR</name>
<dbReference type="AlphaFoldDB" id="A0AAW0DE35"/>
<evidence type="ECO:0000313" key="3">
    <source>
        <dbReference type="EMBL" id="KAK7049226.1"/>
    </source>
</evidence>
<dbReference type="PANTHER" id="PTHR47797">
    <property type="entry name" value="DEHYDROGENASE, PUTATIVE (AFU_ORTHOLOGUE AFUA_8G05805)-RELATED"/>
    <property type="match status" value="1"/>
</dbReference>
<feature type="region of interest" description="Disordered" evidence="1">
    <location>
        <begin position="108"/>
        <end position="129"/>
    </location>
</feature>
<dbReference type="Gene3D" id="2.60.40.1210">
    <property type="entry name" value="Cellobiose dehydrogenase, cytochrome domain"/>
    <property type="match status" value="1"/>
</dbReference>
<dbReference type="Pfam" id="PF16010">
    <property type="entry name" value="CDH-cyt"/>
    <property type="match status" value="1"/>
</dbReference>
<keyword evidence="4" id="KW-1185">Reference proteome</keyword>
<evidence type="ECO:0000313" key="4">
    <source>
        <dbReference type="Proteomes" id="UP001383192"/>
    </source>
</evidence>
<dbReference type="EMBL" id="JAYKXP010000017">
    <property type="protein sequence ID" value="KAK7049226.1"/>
    <property type="molecule type" value="Genomic_DNA"/>
</dbReference>
<dbReference type="CDD" id="cd09630">
    <property type="entry name" value="CDH_like_cytochrome"/>
    <property type="match status" value="1"/>
</dbReference>
<feature type="domain" description="DOMON" evidence="2">
    <location>
        <begin position="1"/>
        <end position="83"/>
    </location>
</feature>
<organism evidence="3 4">
    <name type="scientific">Paramarasmius palmivorus</name>
    <dbReference type="NCBI Taxonomy" id="297713"/>
    <lineage>
        <taxon>Eukaryota</taxon>
        <taxon>Fungi</taxon>
        <taxon>Dikarya</taxon>
        <taxon>Basidiomycota</taxon>
        <taxon>Agaricomycotina</taxon>
        <taxon>Agaricomycetes</taxon>
        <taxon>Agaricomycetidae</taxon>
        <taxon>Agaricales</taxon>
        <taxon>Marasmiineae</taxon>
        <taxon>Marasmiaceae</taxon>
        <taxon>Paramarasmius</taxon>
    </lineage>
</organism>
<accession>A0AAW0DE35</accession>
<gene>
    <name evidence="3" type="ORF">VNI00_005827</name>
</gene>
<dbReference type="SUPFAM" id="SSF49344">
    <property type="entry name" value="CBD9-like"/>
    <property type="match status" value="1"/>
</dbReference>
<dbReference type="SMART" id="SM00664">
    <property type="entry name" value="DoH"/>
    <property type="match status" value="1"/>
</dbReference>
<evidence type="ECO:0000256" key="1">
    <source>
        <dbReference type="SAM" id="MobiDB-lite"/>
    </source>
</evidence>
<feature type="compositionally biased region" description="Low complexity" evidence="1">
    <location>
        <begin position="112"/>
        <end position="129"/>
    </location>
</feature>
<dbReference type="PROSITE" id="PS50836">
    <property type="entry name" value="DOMON"/>
    <property type="match status" value="1"/>
</dbReference>
<dbReference type="InterPro" id="IPR015920">
    <property type="entry name" value="Cellobiose_DH-like_cyt"/>
</dbReference>
<dbReference type="Proteomes" id="UP001383192">
    <property type="component" value="Unassembled WGS sequence"/>
</dbReference>
<protein>
    <recommendedName>
        <fullName evidence="2">DOMON domain-containing protein</fullName>
    </recommendedName>
</protein>